<gene>
    <name evidence="8" type="ORF">Mgra_00004256</name>
</gene>
<evidence type="ECO:0000256" key="3">
    <source>
        <dbReference type="ARBA" id="ARBA00022692"/>
    </source>
</evidence>
<feature type="transmembrane region" description="Helical" evidence="6">
    <location>
        <begin position="276"/>
        <end position="296"/>
    </location>
</feature>
<protein>
    <submittedName>
        <fullName evidence="8">Na_H_Exchanger domain-containing protein</fullName>
    </submittedName>
</protein>
<organism evidence="8 9">
    <name type="scientific">Meloidogyne graminicola</name>
    <dbReference type="NCBI Taxonomy" id="189291"/>
    <lineage>
        <taxon>Eukaryota</taxon>
        <taxon>Metazoa</taxon>
        <taxon>Ecdysozoa</taxon>
        <taxon>Nematoda</taxon>
        <taxon>Chromadorea</taxon>
        <taxon>Rhabditida</taxon>
        <taxon>Tylenchina</taxon>
        <taxon>Tylenchomorpha</taxon>
        <taxon>Tylenchoidea</taxon>
        <taxon>Meloidogynidae</taxon>
        <taxon>Meloidogyninae</taxon>
        <taxon>Meloidogyne</taxon>
    </lineage>
</organism>
<feature type="transmembrane region" description="Helical" evidence="6">
    <location>
        <begin position="333"/>
        <end position="353"/>
    </location>
</feature>
<dbReference type="Gene3D" id="1.20.1530.20">
    <property type="match status" value="1"/>
</dbReference>
<dbReference type="EMBL" id="JABEBT010000031">
    <property type="protein sequence ID" value="KAF7636267.1"/>
    <property type="molecule type" value="Genomic_DNA"/>
</dbReference>
<dbReference type="PANTHER" id="PTHR31102:SF1">
    <property type="entry name" value="CATION_H+ EXCHANGER DOMAIN-CONTAINING PROTEIN"/>
    <property type="match status" value="1"/>
</dbReference>
<feature type="domain" description="Cation/H+ exchanger transmembrane" evidence="7">
    <location>
        <begin position="107"/>
        <end position="478"/>
    </location>
</feature>
<feature type="transmembrane region" description="Helical" evidence="6">
    <location>
        <begin position="121"/>
        <end position="140"/>
    </location>
</feature>
<feature type="transmembrane region" description="Helical" evidence="6">
    <location>
        <begin position="91"/>
        <end position="114"/>
    </location>
</feature>
<evidence type="ECO:0000256" key="4">
    <source>
        <dbReference type="ARBA" id="ARBA00022989"/>
    </source>
</evidence>
<dbReference type="InterPro" id="IPR006153">
    <property type="entry name" value="Cation/H_exchanger_TM"/>
</dbReference>
<feature type="transmembrane region" description="Helical" evidence="6">
    <location>
        <begin position="463"/>
        <end position="484"/>
    </location>
</feature>
<reference evidence="8" key="1">
    <citation type="journal article" date="2020" name="Ecol. Evol.">
        <title>Genome structure and content of the rice root-knot nematode (Meloidogyne graminicola).</title>
        <authorList>
            <person name="Phan N.T."/>
            <person name="Danchin E.G.J."/>
            <person name="Klopp C."/>
            <person name="Perfus-Barbeoch L."/>
            <person name="Kozlowski D.K."/>
            <person name="Koutsovoulos G.D."/>
            <person name="Lopez-Roques C."/>
            <person name="Bouchez O."/>
            <person name="Zahm M."/>
            <person name="Besnard G."/>
            <person name="Bellafiore S."/>
        </authorList>
    </citation>
    <scope>NUCLEOTIDE SEQUENCE</scope>
    <source>
        <strain evidence="8">VN-18</strain>
    </source>
</reference>
<evidence type="ECO:0000256" key="2">
    <source>
        <dbReference type="ARBA" id="ARBA00007367"/>
    </source>
</evidence>
<dbReference type="GO" id="GO:0016020">
    <property type="term" value="C:membrane"/>
    <property type="evidence" value="ECO:0007669"/>
    <property type="project" value="UniProtKB-SubCell"/>
</dbReference>
<dbReference type="AlphaFoldDB" id="A0A8S9ZS05"/>
<keyword evidence="4 6" id="KW-1133">Transmembrane helix</keyword>
<sequence length="513" mass="58267">MNISINIFKLFSSQKFKKEISTLISSFLVLISLYITFISVLNRPFLFPFTENNIKINNNTNNNIIINKTIINNINKNNNKEKKEIIIINNYFINNFISIFFLWASSLIAGHIAYYAKLPPLLGMLLIGIIFANFPLLYIQNSWATFLRKTAFLLILLRCGFGLNFKVLQKEILFCSSLGLLSTFIEIISIFIISYFYFNIDLSIAILFGFVLASTSPAVTVPTMIELQHKHKGTSKGIPTIVLASALIDNIFCITSFSIAYEIVSSTKEEIINKLISVPIQILVGILFGCFFGLLIQNIPFVNFSSKLHFSRTILLCFSSTALYFGFEYLNYSISGPISVLIASFLAAFSWANDNPKKVRPEAKALCLIWDLIFLPLLFSLIGLLFNFSIFTFTIFINSILFIFIIIIIRILIVFLITNFNQKLNLKEKFFFSSVFIPKATVQAALAPILFEFSNLITKNNSQFILQTCILSILFTAPFGQFLIKILGQYLLTNDFNKNNKRTSTITPIIETK</sequence>
<evidence type="ECO:0000313" key="9">
    <source>
        <dbReference type="Proteomes" id="UP000605970"/>
    </source>
</evidence>
<keyword evidence="9" id="KW-1185">Reference proteome</keyword>
<keyword evidence="5 6" id="KW-0472">Membrane</keyword>
<dbReference type="OrthoDB" id="423807at2759"/>
<comment type="subcellular location">
    <subcellularLocation>
        <location evidence="1">Membrane</location>
        <topology evidence="1">Multi-pass membrane protein</topology>
    </subcellularLocation>
</comment>
<dbReference type="Proteomes" id="UP000605970">
    <property type="component" value="Unassembled WGS sequence"/>
</dbReference>
<evidence type="ECO:0000259" key="7">
    <source>
        <dbReference type="Pfam" id="PF00999"/>
    </source>
</evidence>
<evidence type="ECO:0000256" key="1">
    <source>
        <dbReference type="ARBA" id="ARBA00004141"/>
    </source>
</evidence>
<keyword evidence="3 6" id="KW-0812">Transmembrane</keyword>
<dbReference type="Pfam" id="PF00999">
    <property type="entry name" value="Na_H_Exchanger"/>
    <property type="match status" value="1"/>
</dbReference>
<evidence type="ECO:0000313" key="8">
    <source>
        <dbReference type="EMBL" id="KAF7636267.1"/>
    </source>
</evidence>
<feature type="transmembrane region" description="Helical" evidence="6">
    <location>
        <begin position="237"/>
        <end position="264"/>
    </location>
</feature>
<feature type="transmembrane region" description="Helical" evidence="6">
    <location>
        <begin position="20"/>
        <end position="41"/>
    </location>
</feature>
<feature type="transmembrane region" description="Helical" evidence="6">
    <location>
        <begin position="308"/>
        <end position="327"/>
    </location>
</feature>
<dbReference type="GO" id="GO:0015297">
    <property type="term" value="F:antiporter activity"/>
    <property type="evidence" value="ECO:0007669"/>
    <property type="project" value="InterPro"/>
</dbReference>
<dbReference type="GO" id="GO:1902600">
    <property type="term" value="P:proton transmembrane transport"/>
    <property type="evidence" value="ECO:0007669"/>
    <property type="project" value="InterPro"/>
</dbReference>
<feature type="transmembrane region" description="Helical" evidence="6">
    <location>
        <begin position="172"/>
        <end position="198"/>
    </location>
</feature>
<dbReference type="PANTHER" id="PTHR31102">
    <property type="match status" value="1"/>
</dbReference>
<accession>A0A8S9ZS05</accession>
<feature type="transmembrane region" description="Helical" evidence="6">
    <location>
        <begin position="365"/>
        <end position="389"/>
    </location>
</feature>
<feature type="transmembrane region" description="Helical" evidence="6">
    <location>
        <begin position="430"/>
        <end position="451"/>
    </location>
</feature>
<feature type="transmembrane region" description="Helical" evidence="6">
    <location>
        <begin position="395"/>
        <end position="418"/>
    </location>
</feature>
<evidence type="ECO:0000256" key="5">
    <source>
        <dbReference type="ARBA" id="ARBA00023136"/>
    </source>
</evidence>
<dbReference type="InterPro" id="IPR051843">
    <property type="entry name" value="CPA1_transporter"/>
</dbReference>
<name>A0A8S9ZS05_9BILA</name>
<comment type="caution">
    <text evidence="8">The sequence shown here is derived from an EMBL/GenBank/DDBJ whole genome shotgun (WGS) entry which is preliminary data.</text>
</comment>
<feature type="transmembrane region" description="Helical" evidence="6">
    <location>
        <begin position="204"/>
        <end position="225"/>
    </location>
</feature>
<dbReference type="InterPro" id="IPR038770">
    <property type="entry name" value="Na+/solute_symporter_sf"/>
</dbReference>
<evidence type="ECO:0000256" key="6">
    <source>
        <dbReference type="SAM" id="Phobius"/>
    </source>
</evidence>
<proteinExistence type="inferred from homology"/>
<comment type="similarity">
    <text evidence="2">Belongs to the monovalent cation:proton antiporter 1 (CPA1) transporter (TC 2.A.36) family.</text>
</comment>